<dbReference type="OrthoDB" id="273181at2759"/>
<dbReference type="InterPro" id="IPR020422">
    <property type="entry name" value="TYR_PHOSPHATASE_DUAL_dom"/>
</dbReference>
<dbReference type="InterPro" id="IPR053239">
    <property type="entry name" value="Dual_spec_PTase"/>
</dbReference>
<feature type="domain" description="Tyrosine-protein phosphatase" evidence="4">
    <location>
        <begin position="926"/>
        <end position="1112"/>
    </location>
</feature>
<protein>
    <submittedName>
        <fullName evidence="6">Uncharacterized protein</fullName>
    </submittedName>
</protein>
<feature type="compositionally biased region" description="Basic and acidic residues" evidence="3">
    <location>
        <begin position="102"/>
        <end position="120"/>
    </location>
</feature>
<dbReference type="STRING" id="1884261.A0A5C3R0N5"/>
<keyword evidence="7" id="KW-1185">Reference proteome</keyword>
<dbReference type="PROSITE" id="PS00383">
    <property type="entry name" value="TYR_PHOSPHATASE_1"/>
    <property type="match status" value="1"/>
</dbReference>
<feature type="region of interest" description="Disordered" evidence="3">
    <location>
        <begin position="589"/>
        <end position="612"/>
    </location>
</feature>
<dbReference type="InterPro" id="IPR016130">
    <property type="entry name" value="Tyr_Pase_AS"/>
</dbReference>
<proteinExistence type="predicted"/>
<dbReference type="SMART" id="SM00195">
    <property type="entry name" value="DSPc"/>
    <property type="match status" value="1"/>
</dbReference>
<evidence type="ECO:0000256" key="3">
    <source>
        <dbReference type="SAM" id="MobiDB-lite"/>
    </source>
</evidence>
<evidence type="ECO:0000259" key="4">
    <source>
        <dbReference type="PROSITE" id="PS50054"/>
    </source>
</evidence>
<name>A0A5C3R0N5_9AGAR</name>
<dbReference type="CDD" id="cd14516">
    <property type="entry name" value="DSP_fungal_PPS1"/>
    <property type="match status" value="1"/>
</dbReference>
<feature type="compositionally biased region" description="Low complexity" evidence="3">
    <location>
        <begin position="667"/>
        <end position="690"/>
    </location>
</feature>
<dbReference type="PROSITE" id="PS50056">
    <property type="entry name" value="TYR_PHOSPHATASE_2"/>
    <property type="match status" value="1"/>
</dbReference>
<evidence type="ECO:0000256" key="1">
    <source>
        <dbReference type="ARBA" id="ARBA00022801"/>
    </source>
</evidence>
<feature type="compositionally biased region" description="Polar residues" evidence="3">
    <location>
        <begin position="225"/>
        <end position="240"/>
    </location>
</feature>
<feature type="compositionally biased region" description="Basic and acidic residues" evidence="3">
    <location>
        <begin position="131"/>
        <end position="145"/>
    </location>
</feature>
<keyword evidence="1" id="KW-0378">Hydrolase</keyword>
<dbReference type="GO" id="GO:0008138">
    <property type="term" value="F:protein tyrosine/serine/threonine phosphatase activity"/>
    <property type="evidence" value="ECO:0007669"/>
    <property type="project" value="InterPro"/>
</dbReference>
<feature type="compositionally biased region" description="Low complexity" evidence="3">
    <location>
        <begin position="697"/>
        <end position="709"/>
    </location>
</feature>
<feature type="region of interest" description="Disordered" evidence="3">
    <location>
        <begin position="216"/>
        <end position="279"/>
    </location>
</feature>
<dbReference type="PROSITE" id="PS50054">
    <property type="entry name" value="TYR_PHOSPHATASE_DUAL"/>
    <property type="match status" value="1"/>
</dbReference>
<organism evidence="6 7">
    <name type="scientific">Pterulicium gracile</name>
    <dbReference type="NCBI Taxonomy" id="1884261"/>
    <lineage>
        <taxon>Eukaryota</taxon>
        <taxon>Fungi</taxon>
        <taxon>Dikarya</taxon>
        <taxon>Basidiomycota</taxon>
        <taxon>Agaricomycotina</taxon>
        <taxon>Agaricomycetes</taxon>
        <taxon>Agaricomycetidae</taxon>
        <taxon>Agaricales</taxon>
        <taxon>Pleurotineae</taxon>
        <taxon>Pterulaceae</taxon>
        <taxon>Pterulicium</taxon>
    </lineage>
</organism>
<feature type="region of interest" description="Disordered" evidence="3">
    <location>
        <begin position="806"/>
        <end position="872"/>
    </location>
</feature>
<dbReference type="PANTHER" id="PTHR47550">
    <property type="entry name" value="DUAL SPECIFICITY PROTEIN PHOSPHATASE PPS1"/>
    <property type="match status" value="1"/>
</dbReference>
<dbReference type="GO" id="GO:0005634">
    <property type="term" value="C:nucleus"/>
    <property type="evidence" value="ECO:0007669"/>
    <property type="project" value="GOC"/>
</dbReference>
<dbReference type="InterPro" id="IPR000340">
    <property type="entry name" value="Dual-sp_phosphatase_cat-dom"/>
</dbReference>
<evidence type="ECO:0000256" key="2">
    <source>
        <dbReference type="ARBA" id="ARBA00022912"/>
    </source>
</evidence>
<accession>A0A5C3R0N5</accession>
<sequence length="1149" mass="126305">MSDLHIHGLDHAAGVANLPTIPEHNGTPIRCITASQFSEFHLRHLLAHPPDNVLFPFLHGLEGQNNDQKTFFVSGNNSVVRPPPFRGLVWVACEDDLDEPTRRHLAREQRADIIDPHISDDYDEDSDDEEVSPRDVDHEDPRFPHSDPSSAVLNHVAKEDHDGETFAMDLDDGIDVLRDSQEAHMHPVAQRHAINPFTHPTDPTKQQPAAIQTANLHSHDRRDSTTSILSEATSASGSMFSSPTCTDSLSSSYPPETSVSPPMECPQETRSSRHDTPPLLTCTFRERDILKHVDEEPGQWEFAPAHVPPGISLRNFGIQVPIYATLSDIVVYSPKGVTPTVIDLAKRFRCAMDRKLSERLQRCGPMHGPDPDTIIEDENHIEGLVKYNVFVLDASEAEMRQEVPHLMVHMLPSTAAHTHLSDGESGTKFVLEDESIHPRQPFSPLQNTLDFALREKEEMRELTRATEILSVLPPDLPEGSVAAQAAIQRRDPRVGQVFLGNSDDVPISPDTPIGLPSSMFASSRGTQTRPGDPDCPFNSRSNPAGYDICVECHDLAPFPSVAQLRMAEEHLNELERRWVDRWAEIRDGSSGEGVLPPRPPPNANSVVHLPFPSSPPATGNTLATLIPMLRFLEKFLQPVTPAPSTPSMNGQVDGQDGGDQRQRKHGSTSSRRWSSVSSYLPSFPSFPSSSAHGVTQSPPAVSPPMSSSPASPPPPSSSSPGFRSRSHTSPPMPFGFARSRPLKILLYSADGYTESSVPALSLLMACKSLKLPEAYLELQIAKKRSFFVYNWDLGVLRRVEGRVCRPSAGPNPNPSSQDVIMATGENGGPERTRTPIPPRSASPYGGRPPAKSVSFARPSPPSTPSSSLPSCSTFSGSLIGGEPGHGQAMAVGATTPTKGRPRANTLPNLAVDHSSWFNDTRFDGSFPSRVLPFLYLGNLAHATNAYMLHALGITHVVSVGECALVPPSSQQHGRGYYTDAHQGDYVTPPPGGHGQFVHRKEGSLWIEEREGRIKVLDIKGVCDDGIDTLEPQLEPICEWIDRAREEGGKVLVHCRVGVSRSATVTIAYVMKHLNLPLVDSYLIVRSRRLSVLIQPNMRLLYNLCGWEIKLARERVGSDDPERLKRELARTLSWPYLSMEVHALNEKYLH</sequence>
<dbReference type="InterPro" id="IPR000387">
    <property type="entry name" value="Tyr_Pase_dom"/>
</dbReference>
<evidence type="ECO:0000313" key="7">
    <source>
        <dbReference type="Proteomes" id="UP000305067"/>
    </source>
</evidence>
<feature type="compositionally biased region" description="Low complexity" evidence="3">
    <location>
        <begin position="241"/>
        <end position="252"/>
    </location>
</feature>
<dbReference type="GO" id="GO:0033260">
    <property type="term" value="P:nuclear DNA replication"/>
    <property type="evidence" value="ECO:0007669"/>
    <property type="project" value="InterPro"/>
</dbReference>
<dbReference type="Proteomes" id="UP000305067">
    <property type="component" value="Unassembled WGS sequence"/>
</dbReference>
<dbReference type="PANTHER" id="PTHR47550:SF1">
    <property type="entry name" value="DUAL SPECIFICITY PROTEIN PHOSPHATASE PPS1"/>
    <property type="match status" value="1"/>
</dbReference>
<feature type="compositionally biased region" description="Acidic residues" evidence="3">
    <location>
        <begin position="121"/>
        <end position="130"/>
    </location>
</feature>
<gene>
    <name evidence="6" type="ORF">BDV98DRAFT_581219</name>
</gene>
<dbReference type="InterPro" id="IPR047949">
    <property type="entry name" value="PPS1_DSP"/>
</dbReference>
<dbReference type="Pfam" id="PF00782">
    <property type="entry name" value="DSPc"/>
    <property type="match status" value="1"/>
</dbReference>
<dbReference type="AlphaFoldDB" id="A0A5C3R0N5"/>
<dbReference type="Gene3D" id="3.90.190.10">
    <property type="entry name" value="Protein tyrosine phosphatase superfamily"/>
    <property type="match status" value="1"/>
</dbReference>
<reference evidence="6 7" key="1">
    <citation type="journal article" date="2019" name="Nat. Ecol. Evol.">
        <title>Megaphylogeny resolves global patterns of mushroom evolution.</title>
        <authorList>
            <person name="Varga T."/>
            <person name="Krizsan K."/>
            <person name="Foldi C."/>
            <person name="Dima B."/>
            <person name="Sanchez-Garcia M."/>
            <person name="Sanchez-Ramirez S."/>
            <person name="Szollosi G.J."/>
            <person name="Szarkandi J.G."/>
            <person name="Papp V."/>
            <person name="Albert L."/>
            <person name="Andreopoulos W."/>
            <person name="Angelini C."/>
            <person name="Antonin V."/>
            <person name="Barry K.W."/>
            <person name="Bougher N.L."/>
            <person name="Buchanan P."/>
            <person name="Buyck B."/>
            <person name="Bense V."/>
            <person name="Catcheside P."/>
            <person name="Chovatia M."/>
            <person name="Cooper J."/>
            <person name="Damon W."/>
            <person name="Desjardin D."/>
            <person name="Finy P."/>
            <person name="Geml J."/>
            <person name="Haridas S."/>
            <person name="Hughes K."/>
            <person name="Justo A."/>
            <person name="Karasinski D."/>
            <person name="Kautmanova I."/>
            <person name="Kiss B."/>
            <person name="Kocsube S."/>
            <person name="Kotiranta H."/>
            <person name="LaButti K.M."/>
            <person name="Lechner B.E."/>
            <person name="Liimatainen K."/>
            <person name="Lipzen A."/>
            <person name="Lukacs Z."/>
            <person name="Mihaltcheva S."/>
            <person name="Morgado L.N."/>
            <person name="Niskanen T."/>
            <person name="Noordeloos M.E."/>
            <person name="Ohm R.A."/>
            <person name="Ortiz-Santana B."/>
            <person name="Ovrebo C."/>
            <person name="Racz N."/>
            <person name="Riley R."/>
            <person name="Savchenko A."/>
            <person name="Shiryaev A."/>
            <person name="Soop K."/>
            <person name="Spirin V."/>
            <person name="Szebenyi C."/>
            <person name="Tomsovsky M."/>
            <person name="Tulloss R.E."/>
            <person name="Uehling J."/>
            <person name="Grigoriev I.V."/>
            <person name="Vagvolgyi C."/>
            <person name="Papp T."/>
            <person name="Martin F.M."/>
            <person name="Miettinen O."/>
            <person name="Hibbett D.S."/>
            <person name="Nagy L.G."/>
        </authorList>
    </citation>
    <scope>NUCLEOTIDE SEQUENCE [LARGE SCALE GENOMIC DNA]</scope>
    <source>
        <strain evidence="6 7">CBS 309.79</strain>
    </source>
</reference>
<feature type="region of interest" description="Disordered" evidence="3">
    <location>
        <begin position="102"/>
        <end position="150"/>
    </location>
</feature>
<feature type="region of interest" description="Disordered" evidence="3">
    <location>
        <begin position="639"/>
        <end position="734"/>
    </location>
</feature>
<dbReference type="SUPFAM" id="SSF52799">
    <property type="entry name" value="(Phosphotyrosine protein) phosphatases II"/>
    <property type="match status" value="1"/>
</dbReference>
<feature type="domain" description="Tyrosine specific protein phosphatases" evidence="5">
    <location>
        <begin position="1023"/>
        <end position="1099"/>
    </location>
</feature>
<dbReference type="InterPro" id="IPR029021">
    <property type="entry name" value="Prot-tyrosine_phosphatase-like"/>
</dbReference>
<dbReference type="EMBL" id="ML178819">
    <property type="protein sequence ID" value="TFL04254.1"/>
    <property type="molecule type" value="Genomic_DNA"/>
</dbReference>
<evidence type="ECO:0000313" key="6">
    <source>
        <dbReference type="EMBL" id="TFL04254.1"/>
    </source>
</evidence>
<evidence type="ECO:0000259" key="5">
    <source>
        <dbReference type="PROSITE" id="PS50056"/>
    </source>
</evidence>
<keyword evidence="2" id="KW-0904">Protein phosphatase</keyword>